<name>A0A1X7VBW7_AMPQE</name>
<keyword evidence="2" id="KW-1185">Reference proteome</keyword>
<dbReference type="SFLD" id="SFLDS00003">
    <property type="entry name" value="Haloacid_Dehalogenase"/>
    <property type="match status" value="1"/>
</dbReference>
<organism evidence="1">
    <name type="scientific">Amphimedon queenslandica</name>
    <name type="common">Sponge</name>
    <dbReference type="NCBI Taxonomy" id="400682"/>
    <lineage>
        <taxon>Eukaryota</taxon>
        <taxon>Metazoa</taxon>
        <taxon>Porifera</taxon>
        <taxon>Demospongiae</taxon>
        <taxon>Heteroscleromorpha</taxon>
        <taxon>Haplosclerida</taxon>
        <taxon>Niphatidae</taxon>
        <taxon>Amphimedon</taxon>
    </lineage>
</organism>
<dbReference type="PANTHER" id="PTHR43885:SF1">
    <property type="entry name" value="SUPERFAMILY HYDROLASE, PUTATIVE (AFU_ORTHOLOGUE AFUA_4G13290)-RELATED"/>
    <property type="match status" value="1"/>
</dbReference>
<dbReference type="KEGG" id="aqu:105312025"/>
<dbReference type="EnsemblMetazoa" id="XM_011404330.2">
    <property type="protein sequence ID" value="XP_011402632.2"/>
    <property type="gene ID" value="LOC105312025"/>
</dbReference>
<dbReference type="EnsemblMetazoa" id="Aqu2.1.37516_001">
    <property type="protein sequence ID" value="Aqu2.1.37516_001"/>
    <property type="gene ID" value="Aqu2.1.37516"/>
</dbReference>
<protein>
    <submittedName>
        <fullName evidence="1">Uncharacterized protein</fullName>
    </submittedName>
</protein>
<dbReference type="PANTHER" id="PTHR43885">
    <property type="entry name" value="HALOACID DEHALOGENASE-LIKE HYDROLASE"/>
    <property type="match status" value="1"/>
</dbReference>
<sequence length="254" mass="27620">MSLLYRRELALASKWLKGEGSQQMTDRGTQGSGFIPIKGVIFDMDGTLTKPILNFAEMRRQLGIKPGSDILTHVNSLPLPDKTTALQIVESIEEEANRKMELQPGVLELLDFLASKSIKRGLLTRNSKSSAELFLAKLQESLAGSAAIYSSLTSVKIFSQVVTREFQPNKPDPAPVSHMALNWELPAENILVVGDDKADVISGHKAGTMTALLLNDASKASELTPGTPPCDIAISSLHQLLEHLQKPIIIKPSD</sequence>
<dbReference type="InterPro" id="IPR036412">
    <property type="entry name" value="HAD-like_sf"/>
</dbReference>
<dbReference type="CDD" id="cd07505">
    <property type="entry name" value="HAD_BPGM-like"/>
    <property type="match status" value="1"/>
</dbReference>
<dbReference type="STRING" id="400682.A0A1X7VBW7"/>
<accession>A0A1X7VBW7</accession>
<dbReference type="Proteomes" id="UP000007879">
    <property type="component" value="Unassembled WGS sequence"/>
</dbReference>
<reference evidence="2" key="1">
    <citation type="journal article" date="2010" name="Nature">
        <title>The Amphimedon queenslandica genome and the evolution of animal complexity.</title>
        <authorList>
            <person name="Srivastava M."/>
            <person name="Simakov O."/>
            <person name="Chapman J."/>
            <person name="Fahey B."/>
            <person name="Gauthier M.E."/>
            <person name="Mitros T."/>
            <person name="Richards G.S."/>
            <person name="Conaco C."/>
            <person name="Dacre M."/>
            <person name="Hellsten U."/>
            <person name="Larroux C."/>
            <person name="Putnam N.H."/>
            <person name="Stanke M."/>
            <person name="Adamska M."/>
            <person name="Darling A."/>
            <person name="Degnan S.M."/>
            <person name="Oakley T.H."/>
            <person name="Plachetzki D.C."/>
            <person name="Zhai Y."/>
            <person name="Adamski M."/>
            <person name="Calcino A."/>
            <person name="Cummins S.F."/>
            <person name="Goodstein D.M."/>
            <person name="Harris C."/>
            <person name="Jackson D.J."/>
            <person name="Leys S.P."/>
            <person name="Shu S."/>
            <person name="Woodcroft B.J."/>
            <person name="Vervoort M."/>
            <person name="Kosik K.S."/>
            <person name="Manning G."/>
            <person name="Degnan B.M."/>
            <person name="Rokhsar D.S."/>
        </authorList>
    </citation>
    <scope>NUCLEOTIDE SEQUENCE [LARGE SCALE GENOMIC DNA]</scope>
</reference>
<dbReference type="InterPro" id="IPR041492">
    <property type="entry name" value="HAD_2"/>
</dbReference>
<dbReference type="SUPFAM" id="SSF56784">
    <property type="entry name" value="HAD-like"/>
    <property type="match status" value="1"/>
</dbReference>
<evidence type="ECO:0000313" key="1">
    <source>
        <dbReference type="EnsemblMetazoa" id="Aqu2.1.37516_001"/>
    </source>
</evidence>
<dbReference type="InParanoid" id="A0A1X7VBW7"/>
<dbReference type="AlphaFoldDB" id="A0A1X7VBW7"/>
<evidence type="ECO:0000313" key="2">
    <source>
        <dbReference type="Proteomes" id="UP000007879"/>
    </source>
</evidence>
<dbReference type="OrthoDB" id="426235at2759"/>
<proteinExistence type="predicted"/>
<reference evidence="1" key="2">
    <citation type="submission" date="2017-05" db="UniProtKB">
        <authorList>
            <consortium name="EnsemblMetazoa"/>
        </authorList>
    </citation>
    <scope>IDENTIFICATION</scope>
</reference>
<gene>
    <name evidence="1" type="primary">105312025</name>
</gene>
<dbReference type="Pfam" id="PF13419">
    <property type="entry name" value="HAD_2"/>
    <property type="match status" value="1"/>
</dbReference>
<dbReference type="eggNOG" id="ENOG502QR7R">
    <property type="taxonomic scope" value="Eukaryota"/>
</dbReference>
<dbReference type="Gene3D" id="3.40.50.1000">
    <property type="entry name" value="HAD superfamily/HAD-like"/>
    <property type="match status" value="1"/>
</dbReference>
<dbReference type="Gene3D" id="1.10.260.80">
    <property type="match status" value="1"/>
</dbReference>
<dbReference type="InterPro" id="IPR023214">
    <property type="entry name" value="HAD_sf"/>
</dbReference>
<dbReference type="SFLD" id="SFLDG01129">
    <property type="entry name" value="C1.5:_HAD__Beta-PGM__Phosphata"/>
    <property type="match status" value="1"/>
</dbReference>